<evidence type="ECO:0000313" key="5">
    <source>
        <dbReference type="EMBL" id="CAE0786647.1"/>
    </source>
</evidence>
<dbReference type="GO" id="GO:0003689">
    <property type="term" value="F:DNA clamp loader activity"/>
    <property type="evidence" value="ECO:0007669"/>
    <property type="project" value="TreeGrafter"/>
</dbReference>
<dbReference type="FunFam" id="3.40.50.300:FF:000136">
    <property type="entry name" value="Replication factor C subunit 5"/>
    <property type="match status" value="1"/>
</dbReference>
<dbReference type="InterPro" id="IPR027417">
    <property type="entry name" value="P-loop_NTPase"/>
</dbReference>
<comment type="subcellular location">
    <subcellularLocation>
        <location evidence="1">Nucleus</location>
    </subcellularLocation>
</comment>
<dbReference type="Pfam" id="PF22534">
    <property type="entry name" value="RFC_C"/>
    <property type="match status" value="1"/>
</dbReference>
<accession>A0A7S4FCJ1</accession>
<protein>
    <recommendedName>
        <fullName evidence="6">AAA+ ATPase domain-containing protein</fullName>
    </recommendedName>
</protein>
<dbReference type="Gene3D" id="1.20.272.10">
    <property type="match status" value="1"/>
</dbReference>
<evidence type="ECO:0008006" key="6">
    <source>
        <dbReference type="Google" id="ProtNLM"/>
    </source>
</evidence>
<evidence type="ECO:0000256" key="2">
    <source>
        <dbReference type="ARBA" id="ARBA00005378"/>
    </source>
</evidence>
<dbReference type="FunFam" id="1.20.272.10:FF:000002">
    <property type="entry name" value="Replication factor C subunit 3"/>
    <property type="match status" value="1"/>
</dbReference>
<dbReference type="GO" id="GO:0005634">
    <property type="term" value="C:nucleus"/>
    <property type="evidence" value="ECO:0007669"/>
    <property type="project" value="UniProtKB-SubCell"/>
</dbReference>
<dbReference type="Pfam" id="PF21960">
    <property type="entry name" value="RCF1-5-like_lid"/>
    <property type="match status" value="1"/>
</dbReference>
<gene>
    <name evidence="5" type="ORF">PCAR00345_LOCUS39355</name>
</gene>
<dbReference type="AlphaFoldDB" id="A0A7S4FCJ1"/>
<dbReference type="PANTHER" id="PTHR11669">
    <property type="entry name" value="REPLICATION FACTOR C / DNA POLYMERASE III GAMMA-TAU SUBUNIT"/>
    <property type="match status" value="1"/>
</dbReference>
<proteinExistence type="inferred from homology"/>
<evidence type="ECO:0000256" key="1">
    <source>
        <dbReference type="ARBA" id="ARBA00004123"/>
    </source>
</evidence>
<dbReference type="PANTHER" id="PTHR11669:SF1">
    <property type="entry name" value="REPLICATION FACTOR C SUBUNIT 3"/>
    <property type="match status" value="1"/>
</dbReference>
<comment type="similarity">
    <text evidence="2">Belongs to the activator 1 small subunits family.</text>
</comment>
<evidence type="ECO:0000256" key="3">
    <source>
        <dbReference type="ARBA" id="ARBA00022705"/>
    </source>
</evidence>
<dbReference type="SUPFAM" id="SSF48019">
    <property type="entry name" value="post-AAA+ oligomerization domain-like"/>
    <property type="match status" value="1"/>
</dbReference>
<dbReference type="GO" id="GO:0003677">
    <property type="term" value="F:DNA binding"/>
    <property type="evidence" value="ECO:0007669"/>
    <property type="project" value="InterPro"/>
</dbReference>
<keyword evidence="3" id="KW-0235">DNA replication</keyword>
<dbReference type="GO" id="GO:0006281">
    <property type="term" value="P:DNA repair"/>
    <property type="evidence" value="ECO:0007669"/>
    <property type="project" value="UniProtKB-ARBA"/>
</dbReference>
<evidence type="ECO:0000256" key="4">
    <source>
        <dbReference type="ARBA" id="ARBA00023242"/>
    </source>
</evidence>
<dbReference type="GO" id="GO:0006271">
    <property type="term" value="P:DNA strand elongation involved in DNA replication"/>
    <property type="evidence" value="ECO:0007669"/>
    <property type="project" value="UniProtKB-ARBA"/>
</dbReference>
<dbReference type="SUPFAM" id="SSF52540">
    <property type="entry name" value="P-loop containing nucleoside triphosphate hydrolases"/>
    <property type="match status" value="1"/>
</dbReference>
<organism evidence="5">
    <name type="scientific">Chrysotila carterae</name>
    <name type="common">Marine alga</name>
    <name type="synonym">Syracosphaera carterae</name>
    <dbReference type="NCBI Taxonomy" id="13221"/>
    <lineage>
        <taxon>Eukaryota</taxon>
        <taxon>Haptista</taxon>
        <taxon>Haptophyta</taxon>
        <taxon>Prymnesiophyceae</taxon>
        <taxon>Isochrysidales</taxon>
        <taxon>Isochrysidaceae</taxon>
        <taxon>Chrysotila</taxon>
    </lineage>
</organism>
<dbReference type="Gene3D" id="1.10.8.60">
    <property type="match status" value="1"/>
</dbReference>
<dbReference type="Gene3D" id="3.40.50.300">
    <property type="entry name" value="P-loop containing nucleotide triphosphate hydrolases"/>
    <property type="match status" value="1"/>
</dbReference>
<sequence length="359" mass="40020">MVLWVDKYRPKTLESMDYHTDLSAQLQRLISVGADLPHMLVYGPSGAGKKTRVMALLREMHGASVERVRVESRTFKVGSTSVELTLLSSAHHIELNPSDAGNRDREVVQEVIKEIAQTAPVLVSASEDGVAAVRGFKVVILNEVERLSKPAQHALRRTMEKHVGTCRLLLLCTNPCKVIAPIRSRCMCVRVSAPTHQEVARVLAGVASKEGFKLPEALALRISKASERNLRRAVLTLEACKVAQSPLSESQPIQLPDWQLFIGAIAEEVVKEQSPKQLLKVRGKLYELLSNCIPAETVMHYLVQSLLRRVPLAVRHETLHHAAIYEHRLQTGQKAIFHLEAFIARFMAVYKKHQLAGAR</sequence>
<dbReference type="FunFam" id="1.10.8.60:FF:000030">
    <property type="entry name" value="replication factor C subunit 3"/>
    <property type="match status" value="1"/>
</dbReference>
<keyword evidence="4" id="KW-0539">Nucleus</keyword>
<dbReference type="InterPro" id="IPR050238">
    <property type="entry name" value="DNA_Rep/Repair_Clamp_Loader"/>
</dbReference>
<reference evidence="5" key="1">
    <citation type="submission" date="2021-01" db="EMBL/GenBank/DDBJ databases">
        <authorList>
            <person name="Corre E."/>
            <person name="Pelletier E."/>
            <person name="Niang G."/>
            <person name="Scheremetjew M."/>
            <person name="Finn R."/>
            <person name="Kale V."/>
            <person name="Holt S."/>
            <person name="Cochrane G."/>
            <person name="Meng A."/>
            <person name="Brown T."/>
            <person name="Cohen L."/>
        </authorList>
    </citation>
    <scope>NUCLEOTIDE SEQUENCE</scope>
    <source>
        <strain evidence="5">CCMP645</strain>
    </source>
</reference>
<dbReference type="GO" id="GO:0005663">
    <property type="term" value="C:DNA replication factor C complex"/>
    <property type="evidence" value="ECO:0007669"/>
    <property type="project" value="TreeGrafter"/>
</dbReference>
<name>A0A7S4FCJ1_CHRCT</name>
<dbReference type="EMBL" id="HBIZ01063774">
    <property type="protein sequence ID" value="CAE0786647.1"/>
    <property type="molecule type" value="Transcribed_RNA"/>
</dbReference>
<dbReference type="InterPro" id="IPR008921">
    <property type="entry name" value="DNA_pol3_clamp-load_cplx_C"/>
</dbReference>
<dbReference type="Pfam" id="PF13177">
    <property type="entry name" value="DNA_pol3_delta2"/>
    <property type="match status" value="1"/>
</dbReference>